<dbReference type="GO" id="GO:0005737">
    <property type="term" value="C:cytoplasm"/>
    <property type="evidence" value="ECO:0007669"/>
    <property type="project" value="TreeGrafter"/>
</dbReference>
<keyword evidence="3" id="KW-0418">Kinase</keyword>
<dbReference type="Gene3D" id="1.10.510.10">
    <property type="entry name" value="Transferase(Phosphotransferase) domain 1"/>
    <property type="match status" value="1"/>
</dbReference>
<protein>
    <recommendedName>
        <fullName evidence="5">Protein kinase domain-containing protein</fullName>
    </recommendedName>
</protein>
<gene>
    <name evidence="6" type="ORF">ANCCAN_25303</name>
</gene>
<evidence type="ECO:0000256" key="2">
    <source>
        <dbReference type="ARBA" id="ARBA00022741"/>
    </source>
</evidence>
<dbReference type="PANTHER" id="PTHR11042">
    <property type="entry name" value="EUKARYOTIC TRANSLATION INITIATION FACTOR 2-ALPHA KINASE EIF2-ALPHA KINASE -RELATED"/>
    <property type="match status" value="1"/>
</dbReference>
<feature type="domain" description="Protein kinase" evidence="5">
    <location>
        <begin position="1"/>
        <end position="145"/>
    </location>
</feature>
<dbReference type="Proteomes" id="UP000252519">
    <property type="component" value="Unassembled WGS sequence"/>
</dbReference>
<dbReference type="InterPro" id="IPR011009">
    <property type="entry name" value="Kinase-like_dom_sf"/>
</dbReference>
<evidence type="ECO:0000313" key="6">
    <source>
        <dbReference type="EMBL" id="RCN28946.1"/>
    </source>
</evidence>
<accession>A0A368F9Y4</accession>
<reference evidence="6 7" key="1">
    <citation type="submission" date="2014-10" db="EMBL/GenBank/DDBJ databases">
        <title>Draft genome of the hookworm Ancylostoma caninum.</title>
        <authorList>
            <person name="Mitreva M."/>
        </authorList>
    </citation>
    <scope>NUCLEOTIDE SEQUENCE [LARGE SCALE GENOMIC DNA]</scope>
    <source>
        <strain evidence="6 7">Baltimore</strain>
    </source>
</reference>
<keyword evidence="1" id="KW-0808">Transferase</keyword>
<evidence type="ECO:0000259" key="5">
    <source>
        <dbReference type="PROSITE" id="PS50011"/>
    </source>
</evidence>
<name>A0A368F9Y4_ANCCA</name>
<dbReference type="InterPro" id="IPR050339">
    <property type="entry name" value="CC_SR_Kinase"/>
</dbReference>
<dbReference type="GO" id="GO:0005524">
    <property type="term" value="F:ATP binding"/>
    <property type="evidence" value="ECO:0007669"/>
    <property type="project" value="UniProtKB-KW"/>
</dbReference>
<keyword evidence="2" id="KW-0547">Nucleotide-binding</keyword>
<evidence type="ECO:0000256" key="3">
    <source>
        <dbReference type="ARBA" id="ARBA00022777"/>
    </source>
</evidence>
<dbReference type="GO" id="GO:0004672">
    <property type="term" value="F:protein kinase activity"/>
    <property type="evidence" value="ECO:0007669"/>
    <property type="project" value="InterPro"/>
</dbReference>
<evidence type="ECO:0000256" key="1">
    <source>
        <dbReference type="ARBA" id="ARBA00022679"/>
    </source>
</evidence>
<dbReference type="EMBL" id="JOJR01002219">
    <property type="protein sequence ID" value="RCN28946.1"/>
    <property type="molecule type" value="Genomic_DNA"/>
</dbReference>
<dbReference type="GO" id="GO:0005634">
    <property type="term" value="C:nucleus"/>
    <property type="evidence" value="ECO:0007669"/>
    <property type="project" value="TreeGrafter"/>
</dbReference>
<comment type="caution">
    <text evidence="6">The sequence shown here is derived from an EMBL/GenBank/DDBJ whole genome shotgun (WGS) entry which is preliminary data.</text>
</comment>
<dbReference type="OrthoDB" id="1405469at2759"/>
<organism evidence="6 7">
    <name type="scientific">Ancylostoma caninum</name>
    <name type="common">Dog hookworm</name>
    <dbReference type="NCBI Taxonomy" id="29170"/>
    <lineage>
        <taxon>Eukaryota</taxon>
        <taxon>Metazoa</taxon>
        <taxon>Ecdysozoa</taxon>
        <taxon>Nematoda</taxon>
        <taxon>Chromadorea</taxon>
        <taxon>Rhabditida</taxon>
        <taxon>Rhabditina</taxon>
        <taxon>Rhabditomorpha</taxon>
        <taxon>Strongyloidea</taxon>
        <taxon>Ancylostomatidae</taxon>
        <taxon>Ancylostomatinae</taxon>
        <taxon>Ancylostoma</taxon>
    </lineage>
</organism>
<dbReference type="PROSITE" id="PS50011">
    <property type="entry name" value="PROTEIN_KINASE_DOM"/>
    <property type="match status" value="1"/>
</dbReference>
<proteinExistence type="predicted"/>
<dbReference type="AlphaFoldDB" id="A0A368F9Y4"/>
<keyword evidence="4" id="KW-0067">ATP-binding</keyword>
<sequence>MDPNLQNVYRPEILIQMELCTSNLERHLKKRNSKIRDMGLGELSVDGAFNRELAIQMLSAIEFLHQKNVIHRDIKVDIFAAGMVLFEAYQIFYTGMEKVHAFDIVRNRKNKREFVNSFPSFARNWPSVVRLFIEIVKFSDDSKQL</sequence>
<evidence type="ECO:0000313" key="7">
    <source>
        <dbReference type="Proteomes" id="UP000252519"/>
    </source>
</evidence>
<evidence type="ECO:0000256" key="4">
    <source>
        <dbReference type="ARBA" id="ARBA00022840"/>
    </source>
</evidence>
<keyword evidence="7" id="KW-1185">Reference proteome</keyword>
<dbReference type="STRING" id="29170.A0A368F9Y4"/>
<dbReference type="InterPro" id="IPR000719">
    <property type="entry name" value="Prot_kinase_dom"/>
</dbReference>
<dbReference type="SUPFAM" id="SSF56112">
    <property type="entry name" value="Protein kinase-like (PK-like)"/>
    <property type="match status" value="1"/>
</dbReference>